<organism evidence="2 3">
    <name type="scientific">Hyella patelloides LEGE 07179</name>
    <dbReference type="NCBI Taxonomy" id="945734"/>
    <lineage>
        <taxon>Bacteria</taxon>
        <taxon>Bacillati</taxon>
        <taxon>Cyanobacteriota</taxon>
        <taxon>Cyanophyceae</taxon>
        <taxon>Pleurocapsales</taxon>
        <taxon>Hyellaceae</taxon>
        <taxon>Hyella</taxon>
    </lineage>
</organism>
<dbReference type="AlphaFoldDB" id="A0A563VZI0"/>
<gene>
    <name evidence="2" type="ORF">H1P_4950001</name>
</gene>
<proteinExistence type="predicted"/>
<feature type="compositionally biased region" description="Polar residues" evidence="1">
    <location>
        <begin position="28"/>
        <end position="40"/>
    </location>
</feature>
<evidence type="ECO:0000256" key="1">
    <source>
        <dbReference type="SAM" id="MobiDB-lite"/>
    </source>
</evidence>
<sequence length="40" mass="4378">MSFQSLIAHNGVSHQKSSPVEKPKLSPTEPQTNQKSNIDS</sequence>
<dbReference type="EMBL" id="CAACVJ010000440">
    <property type="protein sequence ID" value="VEP16777.1"/>
    <property type="molecule type" value="Genomic_DNA"/>
</dbReference>
<evidence type="ECO:0000313" key="2">
    <source>
        <dbReference type="EMBL" id="VEP16777.1"/>
    </source>
</evidence>
<dbReference type="Proteomes" id="UP000320055">
    <property type="component" value="Unassembled WGS sequence"/>
</dbReference>
<reference evidence="2 3" key="1">
    <citation type="submission" date="2019-01" db="EMBL/GenBank/DDBJ databases">
        <authorList>
            <person name="Brito A."/>
        </authorList>
    </citation>
    <scope>NUCLEOTIDE SEQUENCE [LARGE SCALE GENOMIC DNA]</scope>
    <source>
        <strain evidence="2">1</strain>
    </source>
</reference>
<keyword evidence="3" id="KW-1185">Reference proteome</keyword>
<feature type="compositionally biased region" description="Polar residues" evidence="1">
    <location>
        <begin position="1"/>
        <end position="18"/>
    </location>
</feature>
<feature type="region of interest" description="Disordered" evidence="1">
    <location>
        <begin position="1"/>
        <end position="40"/>
    </location>
</feature>
<dbReference type="RefSeq" id="WP_281291279.1">
    <property type="nucleotide sequence ID" value="NZ_LR214229.1"/>
</dbReference>
<evidence type="ECO:0000313" key="3">
    <source>
        <dbReference type="Proteomes" id="UP000320055"/>
    </source>
</evidence>
<protein>
    <submittedName>
        <fullName evidence="2">Uncharacterized protein</fullName>
    </submittedName>
</protein>
<name>A0A563VZI0_9CYAN</name>
<accession>A0A563VZI0</accession>